<proteinExistence type="predicted"/>
<accession>A0A238IW88</accession>
<dbReference type="Pfam" id="PF07681">
    <property type="entry name" value="DoxX"/>
    <property type="match status" value="1"/>
</dbReference>
<keyword evidence="7" id="KW-1185">Reference proteome</keyword>
<evidence type="ECO:0000313" key="6">
    <source>
        <dbReference type="EMBL" id="SMX22656.1"/>
    </source>
</evidence>
<feature type="transmembrane region" description="Helical" evidence="5">
    <location>
        <begin position="111"/>
        <end position="130"/>
    </location>
</feature>
<evidence type="ECO:0000256" key="2">
    <source>
        <dbReference type="ARBA" id="ARBA00022692"/>
    </source>
</evidence>
<feature type="transmembrane region" description="Helical" evidence="5">
    <location>
        <begin position="21"/>
        <end position="41"/>
    </location>
</feature>
<feature type="transmembrane region" description="Helical" evidence="5">
    <location>
        <begin position="150"/>
        <end position="167"/>
    </location>
</feature>
<evidence type="ECO:0000256" key="1">
    <source>
        <dbReference type="ARBA" id="ARBA00004141"/>
    </source>
</evidence>
<dbReference type="AlphaFoldDB" id="A0A238IW88"/>
<feature type="transmembrane region" description="Helical" evidence="5">
    <location>
        <begin position="83"/>
        <end position="104"/>
    </location>
</feature>
<evidence type="ECO:0000256" key="4">
    <source>
        <dbReference type="ARBA" id="ARBA00023136"/>
    </source>
</evidence>
<name>A0A238IW88_9RHOB</name>
<evidence type="ECO:0000256" key="5">
    <source>
        <dbReference type="SAM" id="Phobius"/>
    </source>
</evidence>
<keyword evidence="3 5" id="KW-1133">Transmembrane helix</keyword>
<dbReference type="Proteomes" id="UP000201838">
    <property type="component" value="Unassembled WGS sequence"/>
</dbReference>
<comment type="subcellular location">
    <subcellularLocation>
        <location evidence="1">Membrane</location>
        <topology evidence="1">Multi-pass membrane protein</topology>
    </subcellularLocation>
</comment>
<dbReference type="GO" id="GO:0016020">
    <property type="term" value="C:membrane"/>
    <property type="evidence" value="ECO:0007669"/>
    <property type="project" value="UniProtKB-SubCell"/>
</dbReference>
<keyword evidence="4 5" id="KW-0472">Membrane</keyword>
<keyword evidence="2 5" id="KW-0812">Transmembrane</keyword>
<evidence type="ECO:0000313" key="7">
    <source>
        <dbReference type="Proteomes" id="UP000201838"/>
    </source>
</evidence>
<protein>
    <submittedName>
        <fullName evidence="6">DoxX</fullName>
    </submittedName>
</protein>
<dbReference type="InterPro" id="IPR032808">
    <property type="entry name" value="DoxX"/>
</dbReference>
<evidence type="ECO:0000256" key="3">
    <source>
        <dbReference type="ARBA" id="ARBA00022989"/>
    </source>
</evidence>
<reference evidence="6 7" key="1">
    <citation type="submission" date="2017-05" db="EMBL/GenBank/DDBJ databases">
        <authorList>
            <person name="Song R."/>
            <person name="Chenine A.L."/>
            <person name="Ruprecht R.M."/>
        </authorList>
    </citation>
    <scope>NUCLEOTIDE SEQUENCE [LARGE SCALE GENOMIC DNA]</scope>
    <source>
        <strain evidence="6 7">CECT 8489</strain>
    </source>
</reference>
<organism evidence="6 7">
    <name type="scientific">Boseongicola aestuarii</name>
    <dbReference type="NCBI Taxonomy" id="1470561"/>
    <lineage>
        <taxon>Bacteria</taxon>
        <taxon>Pseudomonadati</taxon>
        <taxon>Pseudomonadota</taxon>
        <taxon>Alphaproteobacteria</taxon>
        <taxon>Rhodobacterales</taxon>
        <taxon>Paracoccaceae</taxon>
        <taxon>Boseongicola</taxon>
    </lineage>
</organism>
<sequence length="190" mass="20707">MIRALTSLHDTVVSGLERITVPVMTTLARFIFAATLLVYYWNSGATKLGDGVLGFLFPSDGAYIQIFPRTIEAIGYDFSQLGAFHWAVVTAGTWAEFVLPLLIVLGLFTRLAAFGMIGFVVVQSWVDLFGHGGLANGTLGAWFDRMPDSLILDQRAFWVFVLAYLVLRGGGPLSVDRVLKGSTSPRQATT</sequence>
<gene>
    <name evidence="6" type="ORF">BOA8489_00754</name>
</gene>
<dbReference type="EMBL" id="FXXQ01000002">
    <property type="protein sequence ID" value="SMX22656.1"/>
    <property type="molecule type" value="Genomic_DNA"/>
</dbReference>